<evidence type="ECO:0000313" key="1">
    <source>
        <dbReference type="EMBL" id="KAH3853837.1"/>
    </source>
</evidence>
<sequence length="154" mass="17117">MPAAPRRRDNIPPSYLPASTTKLDLFKNYRENYTIQCTSEHEVIKVTALTDVWSKCSPHIRIASLPDDVCATQKQYFKLFADEPGIVTLRASRDAVNRTACILNDPAFRFSDATRPDVVPAAGLSPARQAYLCMSVRPYVRTAYQDCTGSDADG</sequence>
<evidence type="ECO:0000313" key="2">
    <source>
        <dbReference type="Proteomes" id="UP000828390"/>
    </source>
</evidence>
<keyword evidence="2" id="KW-1185">Reference proteome</keyword>
<gene>
    <name evidence="1" type="ORF">DPMN_096372</name>
</gene>
<reference evidence="1" key="1">
    <citation type="journal article" date="2019" name="bioRxiv">
        <title>The Genome of the Zebra Mussel, Dreissena polymorpha: A Resource for Invasive Species Research.</title>
        <authorList>
            <person name="McCartney M.A."/>
            <person name="Auch B."/>
            <person name="Kono T."/>
            <person name="Mallez S."/>
            <person name="Zhang Y."/>
            <person name="Obille A."/>
            <person name="Becker A."/>
            <person name="Abrahante J.E."/>
            <person name="Garbe J."/>
            <person name="Badalamenti J.P."/>
            <person name="Herman A."/>
            <person name="Mangelson H."/>
            <person name="Liachko I."/>
            <person name="Sullivan S."/>
            <person name="Sone E.D."/>
            <person name="Koren S."/>
            <person name="Silverstein K.A.T."/>
            <person name="Beckman K.B."/>
            <person name="Gohl D.M."/>
        </authorList>
    </citation>
    <scope>NUCLEOTIDE SEQUENCE</scope>
    <source>
        <strain evidence="1">Duluth1</strain>
        <tissue evidence="1">Whole animal</tissue>
    </source>
</reference>
<organism evidence="1 2">
    <name type="scientific">Dreissena polymorpha</name>
    <name type="common">Zebra mussel</name>
    <name type="synonym">Mytilus polymorpha</name>
    <dbReference type="NCBI Taxonomy" id="45954"/>
    <lineage>
        <taxon>Eukaryota</taxon>
        <taxon>Metazoa</taxon>
        <taxon>Spiralia</taxon>
        <taxon>Lophotrochozoa</taxon>
        <taxon>Mollusca</taxon>
        <taxon>Bivalvia</taxon>
        <taxon>Autobranchia</taxon>
        <taxon>Heteroconchia</taxon>
        <taxon>Euheterodonta</taxon>
        <taxon>Imparidentia</taxon>
        <taxon>Neoheterodontei</taxon>
        <taxon>Myida</taxon>
        <taxon>Dreissenoidea</taxon>
        <taxon>Dreissenidae</taxon>
        <taxon>Dreissena</taxon>
    </lineage>
</organism>
<dbReference type="Proteomes" id="UP000828390">
    <property type="component" value="Unassembled WGS sequence"/>
</dbReference>
<protein>
    <submittedName>
        <fullName evidence="1">Uncharacterized protein</fullName>
    </submittedName>
</protein>
<dbReference type="EMBL" id="JAIWYP010000003">
    <property type="protein sequence ID" value="KAH3853837.1"/>
    <property type="molecule type" value="Genomic_DNA"/>
</dbReference>
<reference evidence="1" key="2">
    <citation type="submission" date="2020-11" db="EMBL/GenBank/DDBJ databases">
        <authorList>
            <person name="McCartney M.A."/>
            <person name="Auch B."/>
            <person name="Kono T."/>
            <person name="Mallez S."/>
            <person name="Becker A."/>
            <person name="Gohl D.M."/>
            <person name="Silverstein K.A.T."/>
            <person name="Koren S."/>
            <person name="Bechman K.B."/>
            <person name="Herman A."/>
            <person name="Abrahante J.E."/>
            <person name="Garbe J."/>
        </authorList>
    </citation>
    <scope>NUCLEOTIDE SEQUENCE</scope>
    <source>
        <strain evidence="1">Duluth1</strain>
        <tissue evidence="1">Whole animal</tissue>
    </source>
</reference>
<accession>A0A9D4L882</accession>
<dbReference type="AlphaFoldDB" id="A0A9D4L882"/>
<comment type="caution">
    <text evidence="1">The sequence shown here is derived from an EMBL/GenBank/DDBJ whole genome shotgun (WGS) entry which is preliminary data.</text>
</comment>
<proteinExistence type="predicted"/>
<name>A0A9D4L882_DREPO</name>